<protein>
    <recommendedName>
        <fullName evidence="13">Cysteine--tRNA ligase</fullName>
        <ecNumber evidence="13">6.1.1.16</ecNumber>
    </recommendedName>
    <alternativeName>
        <fullName evidence="13">Cysteinyl-tRNA synthetase</fullName>
        <shortName evidence="13">CysRS</shortName>
    </alternativeName>
</protein>
<dbReference type="InterPro" id="IPR032678">
    <property type="entry name" value="tRNA-synt_1_cat_dom"/>
</dbReference>
<dbReference type="PANTHER" id="PTHR10890:SF3">
    <property type="entry name" value="CYSTEINE--TRNA LIGASE, CYTOPLASMIC"/>
    <property type="match status" value="1"/>
</dbReference>
<dbReference type="PRINTS" id="PR00983">
    <property type="entry name" value="TRNASYNTHCYS"/>
</dbReference>
<name>A0A6J4UEJ4_9BACT</name>
<accession>A0A6J4UEJ4</accession>
<feature type="binding site" evidence="13">
    <location>
        <position position="242"/>
    </location>
    <ligand>
        <name>Zn(2+)</name>
        <dbReference type="ChEBI" id="CHEBI:29105"/>
    </ligand>
</feature>
<dbReference type="InterPro" id="IPR014729">
    <property type="entry name" value="Rossmann-like_a/b/a_fold"/>
</dbReference>
<dbReference type="Pfam" id="PF09190">
    <property type="entry name" value="DALR_2"/>
    <property type="match status" value="1"/>
</dbReference>
<dbReference type="EMBL" id="CADCWJ010000163">
    <property type="protein sequence ID" value="CAA9548534.1"/>
    <property type="molecule type" value="Genomic_DNA"/>
</dbReference>
<evidence type="ECO:0000256" key="4">
    <source>
        <dbReference type="ARBA" id="ARBA00022490"/>
    </source>
</evidence>
<dbReference type="InterPro" id="IPR015273">
    <property type="entry name" value="Cys-tRNA-synt_Ia_DALR"/>
</dbReference>
<feature type="binding site" evidence="13">
    <location>
        <position position="217"/>
    </location>
    <ligand>
        <name>Zn(2+)</name>
        <dbReference type="ChEBI" id="CHEBI:29105"/>
    </ligand>
</feature>
<evidence type="ECO:0000256" key="13">
    <source>
        <dbReference type="HAMAP-Rule" id="MF_00041"/>
    </source>
</evidence>
<sequence length="484" mass="53230">MTASRGDQSGLRIYDSLLRSKRPFQPIQDGHVGMYVCGVTVYDDAHIGHGMSSIIFDVIRRYLLHLGYQVTYAQNFTDIDDRIIAQANAAGVSVDEFTERLITDWSRETEALNILPATVNPRATREIPGIVAMIASLIEKGHAYVSAGDVYFRVRSFAGYGKLSHRAVDDLLAGTRVNVIETKEDPLDFALWKAAKPGEPSWPSPWSDGRPGWHIECSAMCLRHLDGIVDIHGGGRDLIFPHHENEIAQSEAFAGHAPYARFWLHNGMLQLNGEKMSKSLGNIIPLREIIARGRAAAFRVQVLQTHYRSPLNFTWPGLDAAETGLARLRAAFAPVGGDTALENTSADERSVAELAGEVSARFHEAMLDDFDTPSALASLFELGRAINRAKAQRAVRAEIETAQATLVELAGILGIDVSAAEDSSVEDAAPFIDLLVQVREELRADRQFAMADLIRSNLLEKGIVLEDNPAGTAWKRRRDRAGRA</sequence>
<keyword evidence="7 13" id="KW-0547">Nucleotide-binding</keyword>
<keyword evidence="5 13" id="KW-0436">Ligase</keyword>
<keyword evidence="8 13" id="KW-0862">Zinc</keyword>
<feature type="short sequence motif" description="'HIGH' region" evidence="13">
    <location>
        <begin position="39"/>
        <end position="49"/>
    </location>
</feature>
<dbReference type="InterPro" id="IPR015803">
    <property type="entry name" value="Cys-tRNA-ligase"/>
</dbReference>
<dbReference type="Pfam" id="PF01406">
    <property type="entry name" value="tRNA-synt_1e"/>
    <property type="match status" value="1"/>
</dbReference>
<evidence type="ECO:0000259" key="14">
    <source>
        <dbReference type="SMART" id="SM00840"/>
    </source>
</evidence>
<evidence type="ECO:0000256" key="5">
    <source>
        <dbReference type="ARBA" id="ARBA00022598"/>
    </source>
</evidence>
<dbReference type="EC" id="6.1.1.16" evidence="13"/>
<feature type="binding site" evidence="13">
    <location>
        <position position="246"/>
    </location>
    <ligand>
        <name>Zn(2+)</name>
        <dbReference type="ChEBI" id="CHEBI:29105"/>
    </ligand>
</feature>
<evidence type="ECO:0000256" key="9">
    <source>
        <dbReference type="ARBA" id="ARBA00022840"/>
    </source>
</evidence>
<keyword evidence="9 13" id="KW-0067">ATP-binding</keyword>
<dbReference type="FunFam" id="3.40.50.620:FF:000068">
    <property type="entry name" value="Cysteine--tRNA ligase"/>
    <property type="match status" value="1"/>
</dbReference>
<dbReference type="Gene3D" id="1.20.120.1910">
    <property type="entry name" value="Cysteine-tRNA ligase, C-terminal anti-codon recognition domain"/>
    <property type="match status" value="1"/>
</dbReference>
<keyword evidence="10 13" id="KW-0648">Protein biosynthesis</keyword>
<evidence type="ECO:0000256" key="8">
    <source>
        <dbReference type="ARBA" id="ARBA00022833"/>
    </source>
</evidence>
<dbReference type="GO" id="GO:0004817">
    <property type="term" value="F:cysteine-tRNA ligase activity"/>
    <property type="evidence" value="ECO:0007669"/>
    <property type="project" value="UniProtKB-UniRule"/>
</dbReference>
<reference evidence="15" key="1">
    <citation type="submission" date="2020-02" db="EMBL/GenBank/DDBJ databases">
        <authorList>
            <person name="Meier V. D."/>
        </authorList>
    </citation>
    <scope>NUCLEOTIDE SEQUENCE</scope>
    <source>
        <strain evidence="15">AVDCRST_MAG87</strain>
    </source>
</reference>
<dbReference type="CDD" id="cd00672">
    <property type="entry name" value="CysRS_core"/>
    <property type="match status" value="1"/>
</dbReference>
<dbReference type="GO" id="GO:0008270">
    <property type="term" value="F:zinc ion binding"/>
    <property type="evidence" value="ECO:0007669"/>
    <property type="project" value="UniProtKB-UniRule"/>
</dbReference>
<dbReference type="AlphaFoldDB" id="A0A6J4UEJ4"/>
<evidence type="ECO:0000256" key="12">
    <source>
        <dbReference type="ARBA" id="ARBA00047398"/>
    </source>
</evidence>
<comment type="catalytic activity">
    <reaction evidence="12 13">
        <text>tRNA(Cys) + L-cysteine + ATP = L-cysteinyl-tRNA(Cys) + AMP + diphosphate</text>
        <dbReference type="Rhea" id="RHEA:17773"/>
        <dbReference type="Rhea" id="RHEA-COMP:9661"/>
        <dbReference type="Rhea" id="RHEA-COMP:9679"/>
        <dbReference type="ChEBI" id="CHEBI:30616"/>
        <dbReference type="ChEBI" id="CHEBI:33019"/>
        <dbReference type="ChEBI" id="CHEBI:35235"/>
        <dbReference type="ChEBI" id="CHEBI:78442"/>
        <dbReference type="ChEBI" id="CHEBI:78517"/>
        <dbReference type="ChEBI" id="CHEBI:456215"/>
        <dbReference type="EC" id="6.1.1.16"/>
    </reaction>
</comment>
<feature type="binding site" evidence="13">
    <location>
        <position position="37"/>
    </location>
    <ligand>
        <name>Zn(2+)</name>
        <dbReference type="ChEBI" id="CHEBI:29105"/>
    </ligand>
</feature>
<evidence type="ECO:0000256" key="2">
    <source>
        <dbReference type="ARBA" id="ARBA00005594"/>
    </source>
</evidence>
<dbReference type="GO" id="GO:0005524">
    <property type="term" value="F:ATP binding"/>
    <property type="evidence" value="ECO:0007669"/>
    <property type="project" value="UniProtKB-UniRule"/>
</dbReference>
<gene>
    <name evidence="13" type="primary">cysS</name>
    <name evidence="15" type="ORF">AVDCRST_MAG87-674</name>
</gene>
<evidence type="ECO:0000256" key="10">
    <source>
        <dbReference type="ARBA" id="ARBA00022917"/>
    </source>
</evidence>
<feature type="domain" description="Cysteinyl-tRNA synthetase class Ia DALR" evidence="14">
    <location>
        <begin position="361"/>
        <end position="424"/>
    </location>
</feature>
<dbReference type="SUPFAM" id="SSF47323">
    <property type="entry name" value="Anticodon-binding domain of a subclass of class I aminoacyl-tRNA synthetases"/>
    <property type="match status" value="1"/>
</dbReference>
<comment type="subcellular location">
    <subcellularLocation>
        <location evidence="1 13">Cytoplasm</location>
    </subcellularLocation>
</comment>
<dbReference type="Gene3D" id="3.40.50.620">
    <property type="entry name" value="HUPs"/>
    <property type="match status" value="1"/>
</dbReference>
<evidence type="ECO:0000256" key="6">
    <source>
        <dbReference type="ARBA" id="ARBA00022723"/>
    </source>
</evidence>
<evidence type="ECO:0000256" key="7">
    <source>
        <dbReference type="ARBA" id="ARBA00022741"/>
    </source>
</evidence>
<proteinExistence type="inferred from homology"/>
<dbReference type="SMART" id="SM00840">
    <property type="entry name" value="DALR_2"/>
    <property type="match status" value="1"/>
</dbReference>
<feature type="short sequence motif" description="'KMSKS' region" evidence="13">
    <location>
        <begin position="275"/>
        <end position="279"/>
    </location>
</feature>
<dbReference type="GO" id="GO:0005829">
    <property type="term" value="C:cytosol"/>
    <property type="evidence" value="ECO:0007669"/>
    <property type="project" value="TreeGrafter"/>
</dbReference>
<comment type="similarity">
    <text evidence="2 13">Belongs to the class-I aminoacyl-tRNA synthetase family.</text>
</comment>
<evidence type="ECO:0000256" key="11">
    <source>
        <dbReference type="ARBA" id="ARBA00023146"/>
    </source>
</evidence>
<dbReference type="PANTHER" id="PTHR10890">
    <property type="entry name" value="CYSTEINYL-TRNA SYNTHETASE"/>
    <property type="match status" value="1"/>
</dbReference>
<comment type="subunit">
    <text evidence="3 13">Monomer.</text>
</comment>
<dbReference type="InterPro" id="IPR009080">
    <property type="entry name" value="tRNAsynth_Ia_anticodon-bd"/>
</dbReference>
<dbReference type="SUPFAM" id="SSF52374">
    <property type="entry name" value="Nucleotidylyl transferase"/>
    <property type="match status" value="1"/>
</dbReference>
<keyword evidence="11 13" id="KW-0030">Aminoacyl-tRNA synthetase</keyword>
<dbReference type="InterPro" id="IPR024909">
    <property type="entry name" value="Cys-tRNA/MSH_ligase"/>
</dbReference>
<comment type="cofactor">
    <cofactor evidence="13">
        <name>Zn(2+)</name>
        <dbReference type="ChEBI" id="CHEBI:29105"/>
    </cofactor>
    <text evidence="13">Binds 1 zinc ion per subunit.</text>
</comment>
<evidence type="ECO:0000313" key="15">
    <source>
        <dbReference type="EMBL" id="CAA9548534.1"/>
    </source>
</evidence>
<dbReference type="GO" id="GO:0006423">
    <property type="term" value="P:cysteinyl-tRNA aminoacylation"/>
    <property type="evidence" value="ECO:0007669"/>
    <property type="project" value="UniProtKB-UniRule"/>
</dbReference>
<keyword evidence="6 13" id="KW-0479">Metal-binding</keyword>
<evidence type="ECO:0000256" key="1">
    <source>
        <dbReference type="ARBA" id="ARBA00004496"/>
    </source>
</evidence>
<evidence type="ECO:0000256" key="3">
    <source>
        <dbReference type="ARBA" id="ARBA00011245"/>
    </source>
</evidence>
<feature type="binding site" evidence="13">
    <location>
        <position position="278"/>
    </location>
    <ligand>
        <name>ATP</name>
        <dbReference type="ChEBI" id="CHEBI:30616"/>
    </ligand>
</feature>
<dbReference type="NCBIfam" id="TIGR00435">
    <property type="entry name" value="cysS"/>
    <property type="match status" value="1"/>
</dbReference>
<keyword evidence="4 13" id="KW-0963">Cytoplasm</keyword>
<dbReference type="HAMAP" id="MF_00041">
    <property type="entry name" value="Cys_tRNA_synth"/>
    <property type="match status" value="1"/>
</dbReference>
<organism evidence="15">
    <name type="scientific">uncultured Thermomicrobiales bacterium</name>
    <dbReference type="NCBI Taxonomy" id="1645740"/>
    <lineage>
        <taxon>Bacteria</taxon>
        <taxon>Pseudomonadati</taxon>
        <taxon>Thermomicrobiota</taxon>
        <taxon>Thermomicrobia</taxon>
        <taxon>Thermomicrobiales</taxon>
        <taxon>environmental samples</taxon>
    </lineage>
</organism>